<name>A0A9X0QWU2_9PROT</name>
<dbReference type="Proteomes" id="UP000600101">
    <property type="component" value="Unassembled WGS sequence"/>
</dbReference>
<feature type="compositionally biased region" description="Pro residues" evidence="1">
    <location>
        <begin position="187"/>
        <end position="202"/>
    </location>
</feature>
<organism evidence="2 3">
    <name type="scientific">Siccirubricoccus deserti</name>
    <dbReference type="NCBI Taxonomy" id="2013562"/>
    <lineage>
        <taxon>Bacteria</taxon>
        <taxon>Pseudomonadati</taxon>
        <taxon>Pseudomonadota</taxon>
        <taxon>Alphaproteobacteria</taxon>
        <taxon>Acetobacterales</taxon>
        <taxon>Roseomonadaceae</taxon>
        <taxon>Siccirubricoccus</taxon>
    </lineage>
</organism>
<dbReference type="PROSITE" id="PS51257">
    <property type="entry name" value="PROKAR_LIPOPROTEIN"/>
    <property type="match status" value="1"/>
</dbReference>
<dbReference type="EMBL" id="JACOMF010000003">
    <property type="protein sequence ID" value="MBC4014343.1"/>
    <property type="molecule type" value="Genomic_DNA"/>
</dbReference>
<keyword evidence="3" id="KW-1185">Reference proteome</keyword>
<reference evidence="2" key="1">
    <citation type="submission" date="2020-08" db="EMBL/GenBank/DDBJ databases">
        <authorList>
            <person name="Hu Y."/>
            <person name="Nguyen S.V."/>
            <person name="Li F."/>
            <person name="Fanning S."/>
        </authorList>
    </citation>
    <scope>NUCLEOTIDE SEQUENCE</scope>
    <source>
        <strain evidence="2">SYSU D8009</strain>
    </source>
</reference>
<sequence length="242" mass="24153">MQHRLPLLAVLALLAGCKSDYSPDTYATRAVQQANRVEQGMVVGRREVQVSAEGSTGAATGAAAGGVLGAQTPGGGIGAALGGVGGALIGGLIGTATEHVVVDTKAFEYVVRTAKQELVSVTQRDTTPLVVGQRVLVIAGNQARIVPDYTTQPPATPAEVAREAPGPAEHATPVTPTSAGAPTTIPAVPPPPVVAPPPPPPSGETSSGPGLAVRQKLEESAASQLPPVALPMVRAMGGEATP</sequence>
<gene>
    <name evidence="2" type="ORF">H7965_03320</name>
</gene>
<evidence type="ECO:0000313" key="3">
    <source>
        <dbReference type="Proteomes" id="UP000600101"/>
    </source>
</evidence>
<evidence type="ECO:0008006" key="4">
    <source>
        <dbReference type="Google" id="ProtNLM"/>
    </source>
</evidence>
<comment type="caution">
    <text evidence="2">The sequence shown here is derived from an EMBL/GenBank/DDBJ whole genome shotgun (WGS) entry which is preliminary data.</text>
</comment>
<proteinExistence type="predicted"/>
<evidence type="ECO:0000313" key="2">
    <source>
        <dbReference type="EMBL" id="MBC4014343.1"/>
    </source>
</evidence>
<protein>
    <recommendedName>
        <fullName evidence="4">Glycine zipper 2TM domain-containing protein</fullName>
    </recommendedName>
</protein>
<dbReference type="AlphaFoldDB" id="A0A9X0QWU2"/>
<dbReference type="RefSeq" id="WP_186769123.1">
    <property type="nucleotide sequence ID" value="NZ_JACOMF010000003.1"/>
</dbReference>
<accession>A0A9X0QWU2</accession>
<evidence type="ECO:0000256" key="1">
    <source>
        <dbReference type="SAM" id="MobiDB-lite"/>
    </source>
</evidence>
<feature type="region of interest" description="Disordered" evidence="1">
    <location>
        <begin position="147"/>
        <end position="242"/>
    </location>
</feature>